<protein>
    <submittedName>
        <fullName evidence="2">Uncharacterized protein</fullName>
    </submittedName>
</protein>
<evidence type="ECO:0000313" key="2">
    <source>
        <dbReference type="EMBL" id="SIR80466.1"/>
    </source>
</evidence>
<feature type="transmembrane region" description="Helical" evidence="1">
    <location>
        <begin position="38"/>
        <end position="56"/>
    </location>
</feature>
<name>A0A1N7DXG5_9EURY</name>
<dbReference type="AlphaFoldDB" id="A0A1N7DXG5"/>
<feature type="transmembrane region" description="Helical" evidence="1">
    <location>
        <begin position="12"/>
        <end position="32"/>
    </location>
</feature>
<dbReference type="EMBL" id="FTNO01000005">
    <property type="protein sequence ID" value="SIR80466.1"/>
    <property type="molecule type" value="Genomic_DNA"/>
</dbReference>
<keyword evidence="1" id="KW-0812">Transmembrane</keyword>
<proteinExistence type="predicted"/>
<keyword evidence="1" id="KW-0472">Membrane</keyword>
<dbReference type="Proteomes" id="UP000186914">
    <property type="component" value="Unassembled WGS sequence"/>
</dbReference>
<evidence type="ECO:0000256" key="1">
    <source>
        <dbReference type="SAM" id="Phobius"/>
    </source>
</evidence>
<dbReference type="RefSeq" id="WP_076431670.1">
    <property type="nucleotide sequence ID" value="NZ_FTNO01000005.1"/>
</dbReference>
<evidence type="ECO:0000313" key="3">
    <source>
        <dbReference type="Proteomes" id="UP000186914"/>
    </source>
</evidence>
<gene>
    <name evidence="2" type="ORF">SAMN05421858_3828</name>
</gene>
<accession>A0A1N7DXG5</accession>
<sequence>MTRQSAATDAAINGIVGIAVLSAGTLSASVVAIMLNPWLTAIPALLIWATFAFYGFKQFAYGLHTVVGDATRK</sequence>
<dbReference type="OrthoDB" id="373443at2157"/>
<organism evidence="2 3">
    <name type="scientific">Haladaptatus litoreus</name>
    <dbReference type="NCBI Taxonomy" id="553468"/>
    <lineage>
        <taxon>Archaea</taxon>
        <taxon>Methanobacteriati</taxon>
        <taxon>Methanobacteriota</taxon>
        <taxon>Stenosarchaea group</taxon>
        <taxon>Halobacteria</taxon>
        <taxon>Halobacteriales</taxon>
        <taxon>Haladaptataceae</taxon>
        <taxon>Haladaptatus</taxon>
    </lineage>
</organism>
<keyword evidence="3" id="KW-1185">Reference proteome</keyword>
<keyword evidence="1" id="KW-1133">Transmembrane helix</keyword>
<reference evidence="3" key="1">
    <citation type="submission" date="2017-01" db="EMBL/GenBank/DDBJ databases">
        <authorList>
            <person name="Varghese N."/>
            <person name="Submissions S."/>
        </authorList>
    </citation>
    <scope>NUCLEOTIDE SEQUENCE [LARGE SCALE GENOMIC DNA]</scope>
    <source>
        <strain evidence="3">CGMCC 1.7737</strain>
    </source>
</reference>